<keyword evidence="2" id="KW-1185">Reference proteome</keyword>
<dbReference type="RefSeq" id="WP_126784177.1">
    <property type="nucleotide sequence ID" value="NZ_PIQF01000001.1"/>
</dbReference>
<accession>A0A432ZJD5</accession>
<dbReference type="PANTHER" id="PTHR20974">
    <property type="entry name" value="UPF0585 PROTEIN CG18661"/>
    <property type="match status" value="1"/>
</dbReference>
<dbReference type="EMBL" id="PIQF01000001">
    <property type="protein sequence ID" value="RUO78145.1"/>
    <property type="molecule type" value="Genomic_DNA"/>
</dbReference>
<keyword evidence="1" id="KW-0489">Methyltransferase</keyword>
<dbReference type="InterPro" id="IPR029063">
    <property type="entry name" value="SAM-dependent_MTases_sf"/>
</dbReference>
<proteinExistence type="predicted"/>
<organism evidence="1 2">
    <name type="scientific">Idiomarina seosinensis</name>
    <dbReference type="NCBI Taxonomy" id="281739"/>
    <lineage>
        <taxon>Bacteria</taxon>
        <taxon>Pseudomonadati</taxon>
        <taxon>Pseudomonadota</taxon>
        <taxon>Gammaproteobacteria</taxon>
        <taxon>Alteromonadales</taxon>
        <taxon>Idiomarinaceae</taxon>
        <taxon>Idiomarina</taxon>
    </lineage>
</organism>
<dbReference type="PANTHER" id="PTHR20974:SF0">
    <property type="entry name" value="UPF0585 PROTEIN CG18661"/>
    <property type="match status" value="1"/>
</dbReference>
<comment type="caution">
    <text evidence="1">The sequence shown here is derived from an EMBL/GenBank/DDBJ whole genome shotgun (WGS) entry which is preliminary data.</text>
</comment>
<dbReference type="Proteomes" id="UP000287908">
    <property type="component" value="Unassembled WGS sequence"/>
</dbReference>
<dbReference type="CDD" id="cd02440">
    <property type="entry name" value="AdoMet_MTases"/>
    <property type="match status" value="1"/>
</dbReference>
<reference evidence="1 2" key="1">
    <citation type="journal article" date="2011" name="Front. Microbiol.">
        <title>Genomic signatures of strain selection and enhancement in Bacillus atrophaeus var. globigii, a historical biowarfare simulant.</title>
        <authorList>
            <person name="Gibbons H.S."/>
            <person name="Broomall S.M."/>
            <person name="McNew L.A."/>
            <person name="Daligault H."/>
            <person name="Chapman C."/>
            <person name="Bruce D."/>
            <person name="Karavis M."/>
            <person name="Krepps M."/>
            <person name="McGregor P.A."/>
            <person name="Hong C."/>
            <person name="Park K.H."/>
            <person name="Akmal A."/>
            <person name="Feldman A."/>
            <person name="Lin J.S."/>
            <person name="Chang W.E."/>
            <person name="Higgs B.W."/>
            <person name="Demirev P."/>
            <person name="Lindquist J."/>
            <person name="Liem A."/>
            <person name="Fochler E."/>
            <person name="Read T.D."/>
            <person name="Tapia R."/>
            <person name="Johnson S."/>
            <person name="Bishop-Lilly K.A."/>
            <person name="Detter C."/>
            <person name="Han C."/>
            <person name="Sozhamannan S."/>
            <person name="Rosenzweig C.N."/>
            <person name="Skowronski E.W."/>
        </authorList>
    </citation>
    <scope>NUCLEOTIDE SEQUENCE [LARGE SCALE GENOMIC DNA]</scope>
    <source>
        <strain evidence="1 2">CL-SP19</strain>
    </source>
</reference>
<protein>
    <submittedName>
        <fullName evidence="1">Methylase</fullName>
    </submittedName>
</protein>
<name>A0A432ZJD5_9GAMM</name>
<keyword evidence="1" id="KW-0808">Transferase</keyword>
<evidence type="ECO:0000313" key="2">
    <source>
        <dbReference type="Proteomes" id="UP000287908"/>
    </source>
</evidence>
<sequence length="195" mass="21543">MSLPFSQACENNKQPILSVLTSAFAKSSAVLEVGSGTGQHATYFAEQLPHLVWQPSDQGEYLPAVTARIQQQPVANLRPPLEFNVFDAAPQGSFDALFTANTCHIMPKLAVEALFKHLEQSLVNVSKLCIYGPFNNNGDYTSDSNAAFDQSLKQQDPSMGLRDQQWIVSLAKECGFRLVADHKMPANNQLLEFER</sequence>
<dbReference type="InterPro" id="IPR010342">
    <property type="entry name" value="DUF938"/>
</dbReference>
<dbReference type="AlphaFoldDB" id="A0A432ZJD5"/>
<evidence type="ECO:0000313" key="1">
    <source>
        <dbReference type="EMBL" id="RUO78145.1"/>
    </source>
</evidence>
<dbReference type="Pfam" id="PF06080">
    <property type="entry name" value="DUF938"/>
    <property type="match status" value="1"/>
</dbReference>
<dbReference type="SUPFAM" id="SSF53335">
    <property type="entry name" value="S-adenosyl-L-methionine-dependent methyltransferases"/>
    <property type="match status" value="1"/>
</dbReference>
<dbReference type="GO" id="GO:0008168">
    <property type="term" value="F:methyltransferase activity"/>
    <property type="evidence" value="ECO:0007669"/>
    <property type="project" value="UniProtKB-KW"/>
</dbReference>
<dbReference type="OrthoDB" id="5563826at2"/>
<dbReference type="Gene3D" id="3.40.50.150">
    <property type="entry name" value="Vaccinia Virus protein VP39"/>
    <property type="match status" value="1"/>
</dbReference>
<dbReference type="GO" id="GO:0032259">
    <property type="term" value="P:methylation"/>
    <property type="evidence" value="ECO:0007669"/>
    <property type="project" value="UniProtKB-KW"/>
</dbReference>
<gene>
    <name evidence="1" type="ORF">CWI81_04995</name>
</gene>